<keyword evidence="4" id="KW-1185">Reference proteome</keyword>
<dbReference type="RefSeq" id="WP_092618225.1">
    <property type="nucleotide sequence ID" value="NZ_FNCV01000004.1"/>
</dbReference>
<keyword evidence="1 3" id="KW-0808">Transferase</keyword>
<dbReference type="EMBL" id="FNCV01000004">
    <property type="protein sequence ID" value="SDH14263.1"/>
    <property type="molecule type" value="Genomic_DNA"/>
</dbReference>
<evidence type="ECO:0000259" key="2">
    <source>
        <dbReference type="Pfam" id="PF13649"/>
    </source>
</evidence>
<accession>A0A1G8A038</accession>
<dbReference type="CDD" id="cd02440">
    <property type="entry name" value="AdoMet_MTases"/>
    <property type="match status" value="1"/>
</dbReference>
<dbReference type="InterPro" id="IPR029063">
    <property type="entry name" value="SAM-dependent_MTases_sf"/>
</dbReference>
<dbReference type="Gene3D" id="3.40.50.150">
    <property type="entry name" value="Vaccinia Virus protein VP39"/>
    <property type="match status" value="1"/>
</dbReference>
<keyword evidence="3" id="KW-0489">Methyltransferase</keyword>
<dbReference type="PANTHER" id="PTHR43861:SF3">
    <property type="entry name" value="PUTATIVE (AFU_ORTHOLOGUE AFUA_2G14390)-RELATED"/>
    <property type="match status" value="1"/>
</dbReference>
<evidence type="ECO:0000313" key="4">
    <source>
        <dbReference type="Proteomes" id="UP000217076"/>
    </source>
</evidence>
<protein>
    <submittedName>
        <fullName evidence="3">Methyltransferase domain-containing protein</fullName>
    </submittedName>
</protein>
<name>A0A1G8A038_9PROT</name>
<reference evidence="4" key="1">
    <citation type="submission" date="2016-10" db="EMBL/GenBank/DDBJ databases">
        <authorList>
            <person name="Varghese N."/>
            <person name="Submissions S."/>
        </authorList>
    </citation>
    <scope>NUCLEOTIDE SEQUENCE [LARGE SCALE GENOMIC DNA]</scope>
    <source>
        <strain evidence="4">930I</strain>
    </source>
</reference>
<dbReference type="PANTHER" id="PTHR43861">
    <property type="entry name" value="TRANS-ACONITATE 2-METHYLTRANSFERASE-RELATED"/>
    <property type="match status" value="1"/>
</dbReference>
<dbReference type="SUPFAM" id="SSF53335">
    <property type="entry name" value="S-adenosyl-L-methionine-dependent methyltransferases"/>
    <property type="match status" value="1"/>
</dbReference>
<dbReference type="AlphaFoldDB" id="A0A1G8A038"/>
<dbReference type="GO" id="GO:0008168">
    <property type="term" value="F:methyltransferase activity"/>
    <property type="evidence" value="ECO:0007669"/>
    <property type="project" value="UniProtKB-KW"/>
</dbReference>
<dbReference type="OrthoDB" id="9786503at2"/>
<gene>
    <name evidence="3" type="ORF">SAMN05421742_104277</name>
</gene>
<evidence type="ECO:0000256" key="1">
    <source>
        <dbReference type="ARBA" id="ARBA00022679"/>
    </source>
</evidence>
<proteinExistence type="predicted"/>
<dbReference type="Proteomes" id="UP000217076">
    <property type="component" value="Unassembled WGS sequence"/>
</dbReference>
<evidence type="ECO:0000313" key="3">
    <source>
        <dbReference type="EMBL" id="SDH14263.1"/>
    </source>
</evidence>
<sequence length="202" mass="22052">MSSVADFWDQRFTGAKLVYGAEPNAFLVRQRHRLEPGMAVLAPGDGEGRNGVWLAQQGMRVTSVDASAVGLAKALRLALDRGVSLKTECADLTTWDWPQGRFDAAVLFYLHLPPEARRMVHGRLADSLKPGGWLILEAFHPDQTIHRTGGPGDPAMLYDLATLRQDFAALKEVEAEEALIELDAGHAHSGQGAVTRFVARRA</sequence>
<dbReference type="Pfam" id="PF13649">
    <property type="entry name" value="Methyltransf_25"/>
    <property type="match status" value="1"/>
</dbReference>
<feature type="domain" description="Methyltransferase" evidence="2">
    <location>
        <begin position="40"/>
        <end position="132"/>
    </location>
</feature>
<dbReference type="GO" id="GO:0032259">
    <property type="term" value="P:methylation"/>
    <property type="evidence" value="ECO:0007669"/>
    <property type="project" value="UniProtKB-KW"/>
</dbReference>
<dbReference type="InterPro" id="IPR041698">
    <property type="entry name" value="Methyltransf_25"/>
</dbReference>
<dbReference type="STRING" id="83401.SAMN05421742_104277"/>
<organism evidence="3 4">
    <name type="scientific">Roseospirillum parvum</name>
    <dbReference type="NCBI Taxonomy" id="83401"/>
    <lineage>
        <taxon>Bacteria</taxon>
        <taxon>Pseudomonadati</taxon>
        <taxon>Pseudomonadota</taxon>
        <taxon>Alphaproteobacteria</taxon>
        <taxon>Rhodospirillales</taxon>
        <taxon>Rhodospirillaceae</taxon>
        <taxon>Roseospirillum</taxon>
    </lineage>
</organism>